<evidence type="ECO:0000256" key="3">
    <source>
        <dbReference type="ARBA" id="ARBA00022448"/>
    </source>
</evidence>
<dbReference type="Proteomes" id="UP000176444">
    <property type="component" value="Unassembled WGS sequence"/>
</dbReference>
<dbReference type="GO" id="GO:0009306">
    <property type="term" value="P:protein secretion"/>
    <property type="evidence" value="ECO:0007669"/>
    <property type="project" value="UniProtKB-UniRule"/>
</dbReference>
<organism evidence="10 11">
    <name type="scientific">candidate division WWE3 bacterium RIFCSPHIGHO2_01_FULL_35_17</name>
    <dbReference type="NCBI Taxonomy" id="1802614"/>
    <lineage>
        <taxon>Bacteria</taxon>
        <taxon>Katanobacteria</taxon>
    </lineage>
</organism>
<comment type="function">
    <text evidence="9">Involved in protein export. Participates in an early event of protein translocation.</text>
</comment>
<feature type="transmembrane region" description="Helical" evidence="9">
    <location>
        <begin position="6"/>
        <end position="24"/>
    </location>
</feature>
<dbReference type="EMBL" id="MEUX01000025">
    <property type="protein sequence ID" value="OGC46974.1"/>
    <property type="molecule type" value="Genomic_DNA"/>
</dbReference>
<keyword evidence="9" id="KW-1003">Cell membrane</keyword>
<dbReference type="AlphaFoldDB" id="A0A1F4UPV3"/>
<keyword evidence="5 9" id="KW-0653">Protein transport</keyword>
<comment type="similarity">
    <text evidence="2 9">Belongs to the SecG family.</text>
</comment>
<evidence type="ECO:0000256" key="2">
    <source>
        <dbReference type="ARBA" id="ARBA00008445"/>
    </source>
</evidence>
<evidence type="ECO:0000256" key="4">
    <source>
        <dbReference type="ARBA" id="ARBA00022692"/>
    </source>
</evidence>
<comment type="caution">
    <text evidence="10">The sequence shown here is derived from an EMBL/GenBank/DDBJ whole genome shotgun (WGS) entry which is preliminary data.</text>
</comment>
<name>A0A1F4UPV3_UNCKA</name>
<accession>A0A1F4UPV3</accession>
<evidence type="ECO:0000256" key="8">
    <source>
        <dbReference type="ARBA" id="ARBA00023136"/>
    </source>
</evidence>
<keyword evidence="7 9" id="KW-0811">Translocation</keyword>
<proteinExistence type="inferred from homology"/>
<evidence type="ECO:0000313" key="11">
    <source>
        <dbReference type="Proteomes" id="UP000176444"/>
    </source>
</evidence>
<keyword evidence="6 9" id="KW-1133">Transmembrane helix</keyword>
<keyword evidence="3 9" id="KW-0813">Transport</keyword>
<keyword evidence="8 9" id="KW-0472">Membrane</keyword>
<evidence type="ECO:0000256" key="1">
    <source>
        <dbReference type="ARBA" id="ARBA00004141"/>
    </source>
</evidence>
<reference evidence="10 11" key="1">
    <citation type="journal article" date="2016" name="Nat. Commun.">
        <title>Thousands of microbial genomes shed light on interconnected biogeochemical processes in an aquifer system.</title>
        <authorList>
            <person name="Anantharaman K."/>
            <person name="Brown C.T."/>
            <person name="Hug L.A."/>
            <person name="Sharon I."/>
            <person name="Castelle C.J."/>
            <person name="Probst A.J."/>
            <person name="Thomas B.C."/>
            <person name="Singh A."/>
            <person name="Wilkins M.J."/>
            <person name="Karaoz U."/>
            <person name="Brodie E.L."/>
            <person name="Williams K.H."/>
            <person name="Hubbard S.S."/>
            <person name="Banfield J.F."/>
        </authorList>
    </citation>
    <scope>NUCLEOTIDE SEQUENCE [LARGE SCALE GENOMIC DNA]</scope>
</reference>
<sequence>MQISFILNAIQMITSIGIIGLVLIQQHESGIYSKTSNINRTRRGTEKVVYNLTIIFGTIFVIASIANFLTQ</sequence>
<keyword evidence="4 9" id="KW-0812">Transmembrane</keyword>
<evidence type="ECO:0000256" key="6">
    <source>
        <dbReference type="ARBA" id="ARBA00022989"/>
    </source>
</evidence>
<comment type="subcellular location">
    <subcellularLocation>
        <location evidence="9">Cell membrane</location>
        <topology evidence="9">Multi-pass membrane protein</topology>
    </subcellularLocation>
    <subcellularLocation>
        <location evidence="1">Membrane</location>
        <topology evidence="1">Multi-pass membrane protein</topology>
    </subcellularLocation>
</comment>
<dbReference type="GO" id="GO:0015450">
    <property type="term" value="F:protein-transporting ATPase activity"/>
    <property type="evidence" value="ECO:0007669"/>
    <property type="project" value="UniProtKB-UniRule"/>
</dbReference>
<evidence type="ECO:0000256" key="5">
    <source>
        <dbReference type="ARBA" id="ARBA00022927"/>
    </source>
</evidence>
<dbReference type="InterPro" id="IPR004692">
    <property type="entry name" value="SecG"/>
</dbReference>
<evidence type="ECO:0000256" key="7">
    <source>
        <dbReference type="ARBA" id="ARBA00023010"/>
    </source>
</evidence>
<feature type="transmembrane region" description="Helical" evidence="9">
    <location>
        <begin position="48"/>
        <end position="69"/>
    </location>
</feature>
<evidence type="ECO:0000256" key="9">
    <source>
        <dbReference type="RuleBase" id="RU365087"/>
    </source>
</evidence>
<protein>
    <recommendedName>
        <fullName evidence="9">Protein-export membrane protein SecG</fullName>
    </recommendedName>
</protein>
<dbReference type="NCBIfam" id="TIGR00810">
    <property type="entry name" value="secG"/>
    <property type="match status" value="1"/>
</dbReference>
<evidence type="ECO:0000313" key="10">
    <source>
        <dbReference type="EMBL" id="OGC46974.1"/>
    </source>
</evidence>
<dbReference type="Pfam" id="PF03840">
    <property type="entry name" value="SecG"/>
    <property type="match status" value="1"/>
</dbReference>
<gene>
    <name evidence="10" type="ORF">A2713_00530</name>
</gene>
<dbReference type="GO" id="GO:0005886">
    <property type="term" value="C:plasma membrane"/>
    <property type="evidence" value="ECO:0007669"/>
    <property type="project" value="UniProtKB-SubCell"/>
</dbReference>